<dbReference type="RefSeq" id="XP_066801489.1">
    <property type="nucleotide sequence ID" value="XM_066948030.1"/>
</dbReference>
<dbReference type="KEGG" id="kne:92182194"/>
<proteinExistence type="predicted"/>
<evidence type="ECO:0000313" key="2">
    <source>
        <dbReference type="EMBL" id="KAK8849601.1"/>
    </source>
</evidence>
<reference evidence="2 3" key="1">
    <citation type="journal article" date="2024" name="bioRxiv">
        <title>Comparative genomics of Cryptococcus and Kwoniella reveals pathogenesis evolution and contrasting karyotype dynamics via intercentromeric recombination or chromosome fusion.</title>
        <authorList>
            <person name="Coelho M.A."/>
            <person name="David-Palma M."/>
            <person name="Shea T."/>
            <person name="Bowers K."/>
            <person name="McGinley-Smith S."/>
            <person name="Mohammad A.W."/>
            <person name="Gnirke A."/>
            <person name="Yurkov A.M."/>
            <person name="Nowrousian M."/>
            <person name="Sun S."/>
            <person name="Cuomo C.A."/>
            <person name="Heitman J."/>
        </authorList>
    </citation>
    <scope>NUCLEOTIDE SEQUENCE [LARGE SCALE GENOMIC DNA]</scope>
    <source>
        <strain evidence="2 3">CBS 13917</strain>
    </source>
</reference>
<feature type="region of interest" description="Disordered" evidence="1">
    <location>
        <begin position="40"/>
        <end position="148"/>
    </location>
</feature>
<dbReference type="GeneID" id="92182194"/>
<sequence length="435" mass="47997">MSDPSAPFPFFDPNDPPDWMDLAYNFDDVSEYAAYEYHSTSSLENVDSGPARTSTTLTNTAAAQSEASASAGHALTSPAGPSANRTRNGDTPSSSHHSRDSAGHRYSPHESCHRSGGSTRHHTLGRSTRHSQNLAGATSSSAQVSSSVRDKTIPFVLSKHDRTALLKIFNCFNSARDDFEMSRHDISPSTSRSIRNGIRYLVYEGRAFSRLGSQDFRNESSPQLPSRDDLNLQLKLSLQDHTNPHKALARTMAGLSEEHQNLIDATLVVSCLLDRIDNGDMSKYWRPNFNDQSYGDEIILSPYERDAIGRIDLGLRFHRWEEPERTQDLQGLTDLLGSQGACGHKPSRRFRPRALQNTPYSLQTSLPDRAAVYRMVLSTRGSPVEISQEAADVYNGIYEAAYTASAGAQNMSETEDRGEGTAERPIIIDSNPDSP</sequence>
<feature type="compositionally biased region" description="Basic and acidic residues" evidence="1">
    <location>
        <begin position="97"/>
        <end position="113"/>
    </location>
</feature>
<evidence type="ECO:0000256" key="1">
    <source>
        <dbReference type="SAM" id="MobiDB-lite"/>
    </source>
</evidence>
<organism evidence="2 3">
    <name type="scientific">Kwoniella newhampshirensis</name>
    <dbReference type="NCBI Taxonomy" id="1651941"/>
    <lineage>
        <taxon>Eukaryota</taxon>
        <taxon>Fungi</taxon>
        <taxon>Dikarya</taxon>
        <taxon>Basidiomycota</taxon>
        <taxon>Agaricomycotina</taxon>
        <taxon>Tremellomycetes</taxon>
        <taxon>Tremellales</taxon>
        <taxon>Cryptococcaceae</taxon>
        <taxon>Kwoniella</taxon>
    </lineage>
</organism>
<dbReference type="AlphaFoldDB" id="A0AAW0YJK5"/>
<feature type="compositionally biased region" description="Low complexity" evidence="1">
    <location>
        <begin position="61"/>
        <end position="74"/>
    </location>
</feature>
<feature type="compositionally biased region" description="Polar residues" evidence="1">
    <location>
        <begin position="40"/>
        <end position="60"/>
    </location>
</feature>
<feature type="region of interest" description="Disordered" evidence="1">
    <location>
        <begin position="404"/>
        <end position="435"/>
    </location>
</feature>
<name>A0AAW0YJK5_9TREE</name>
<keyword evidence="3" id="KW-1185">Reference proteome</keyword>
<dbReference type="EMBL" id="JBCAWK010000009">
    <property type="protein sequence ID" value="KAK8849601.1"/>
    <property type="molecule type" value="Genomic_DNA"/>
</dbReference>
<protein>
    <submittedName>
        <fullName evidence="2">Uncharacterized protein</fullName>
    </submittedName>
</protein>
<feature type="compositionally biased region" description="Polar residues" evidence="1">
    <location>
        <begin position="83"/>
        <end position="95"/>
    </location>
</feature>
<gene>
    <name evidence="2" type="ORF">IAR55_004936</name>
</gene>
<comment type="caution">
    <text evidence="2">The sequence shown here is derived from an EMBL/GenBank/DDBJ whole genome shotgun (WGS) entry which is preliminary data.</text>
</comment>
<accession>A0AAW0YJK5</accession>
<evidence type="ECO:0000313" key="3">
    <source>
        <dbReference type="Proteomes" id="UP001388673"/>
    </source>
</evidence>
<dbReference type="Proteomes" id="UP001388673">
    <property type="component" value="Unassembled WGS sequence"/>
</dbReference>
<feature type="compositionally biased region" description="Basic residues" evidence="1">
    <location>
        <begin position="119"/>
        <end position="129"/>
    </location>
</feature>